<dbReference type="Proteomes" id="UP000007812">
    <property type="component" value="Chromosome"/>
</dbReference>
<dbReference type="eggNOG" id="arCOG01381">
    <property type="taxonomic scope" value="Archaea"/>
</dbReference>
<accession>F4G2I3</accession>
<dbReference type="Gene3D" id="3.90.550.10">
    <property type="entry name" value="Spore Coat Polysaccharide Biosynthesis Protein SpsA, Chain A"/>
    <property type="match status" value="1"/>
</dbReference>
<feature type="transmembrane region" description="Helical" evidence="1">
    <location>
        <begin position="240"/>
        <end position="259"/>
    </location>
</feature>
<keyword evidence="2" id="KW-0808">Transferase</keyword>
<keyword evidence="1" id="KW-0812">Transmembrane</keyword>
<sequence>MISIEIPVVHGKYLNEVFESIRSQTYQDFEVIITSSGGEEISDLIKQYGFKEVKAITRLLNARYLAHLESKGEFSLILDETRTLRRDALSVLSALNHDMVIIGEQEIGNTFWLKLANLDKENILECNSIDTVKGFLIPRFFRREILDKAFNRLKENLKDKFDKVIFREDFLRYYEARKESDDVFLLKDKLIFHYGDATLFQIIKKYHRYGKNTKMLKGTPYHNLVSINRTKRNICLGNKILLYLLYLARGIPFLIGYLLL</sequence>
<evidence type="ECO:0000256" key="1">
    <source>
        <dbReference type="SAM" id="Phobius"/>
    </source>
</evidence>
<dbReference type="InterPro" id="IPR029044">
    <property type="entry name" value="Nucleotide-diphossugar_trans"/>
</dbReference>
<proteinExistence type="predicted"/>
<keyword evidence="1" id="KW-0472">Membrane</keyword>
<keyword evidence="1" id="KW-1133">Transmembrane helix</keyword>
<dbReference type="HOGENOM" id="CLU_1068007_0_0_2"/>
<name>F4G2I3_METCR</name>
<protein>
    <submittedName>
        <fullName evidence="2">Glycosyl transferase family protein</fullName>
    </submittedName>
</protein>
<reference evidence="2 3" key="1">
    <citation type="journal article" date="2011" name="J. Bacteriol.">
        <title>Complete genome sequence of Metallosphaera cuprina, a metal sulfide-oxidizing archaeon from a hot spring.</title>
        <authorList>
            <person name="Liu L.J."/>
            <person name="You X.Y."/>
            <person name="Zheng H."/>
            <person name="Wang S."/>
            <person name="Jiang C.Y."/>
            <person name="Liu S.J."/>
        </authorList>
    </citation>
    <scope>NUCLEOTIDE SEQUENCE [LARGE SCALE GENOMIC DNA]</scope>
    <source>
        <strain evidence="2 3">Ar-4</strain>
    </source>
</reference>
<dbReference type="RefSeq" id="WP_013737529.1">
    <property type="nucleotide sequence ID" value="NC_015435.1"/>
</dbReference>
<dbReference type="PATRIC" id="fig|1006006.8.peg.923"/>
<gene>
    <name evidence="2" type="ordered locus">Mcup_0926</name>
</gene>
<dbReference type="OrthoDB" id="46222at2157"/>
<organism evidence="2 3">
    <name type="scientific">Metallosphaera cuprina (strain Ar-4)</name>
    <dbReference type="NCBI Taxonomy" id="1006006"/>
    <lineage>
        <taxon>Archaea</taxon>
        <taxon>Thermoproteota</taxon>
        <taxon>Thermoprotei</taxon>
        <taxon>Sulfolobales</taxon>
        <taxon>Sulfolobaceae</taxon>
        <taxon>Metallosphaera</taxon>
    </lineage>
</organism>
<dbReference type="EMBL" id="CP002656">
    <property type="protein sequence ID" value="AEB95031.1"/>
    <property type="molecule type" value="Genomic_DNA"/>
</dbReference>
<keyword evidence="3" id="KW-1185">Reference proteome</keyword>
<dbReference type="GeneID" id="10493117"/>
<evidence type="ECO:0000313" key="2">
    <source>
        <dbReference type="EMBL" id="AEB95031.1"/>
    </source>
</evidence>
<evidence type="ECO:0000313" key="3">
    <source>
        <dbReference type="Proteomes" id="UP000007812"/>
    </source>
</evidence>
<dbReference type="SUPFAM" id="SSF53448">
    <property type="entry name" value="Nucleotide-diphospho-sugar transferases"/>
    <property type="match status" value="1"/>
</dbReference>
<dbReference type="KEGG" id="mcn:Mcup_0926"/>
<dbReference type="AlphaFoldDB" id="F4G2I3"/>
<dbReference type="GO" id="GO:0016740">
    <property type="term" value="F:transferase activity"/>
    <property type="evidence" value="ECO:0007669"/>
    <property type="project" value="UniProtKB-KW"/>
</dbReference>